<dbReference type="InterPro" id="IPR029058">
    <property type="entry name" value="AB_hydrolase_fold"/>
</dbReference>
<comment type="caution">
    <text evidence="2">The sequence shown here is derived from an EMBL/GenBank/DDBJ whole genome shotgun (WGS) entry which is preliminary data.</text>
</comment>
<dbReference type="SUPFAM" id="SSF53474">
    <property type="entry name" value="alpha/beta-Hydrolases"/>
    <property type="match status" value="1"/>
</dbReference>
<dbReference type="STRING" id="1752398.A8M32_11630"/>
<dbReference type="Proteomes" id="UP000094342">
    <property type="component" value="Unassembled WGS sequence"/>
</dbReference>
<keyword evidence="3" id="KW-1185">Reference proteome</keyword>
<dbReference type="PANTHER" id="PTHR43798">
    <property type="entry name" value="MONOACYLGLYCEROL LIPASE"/>
    <property type="match status" value="1"/>
</dbReference>
<dbReference type="InterPro" id="IPR000073">
    <property type="entry name" value="AB_hydrolase_1"/>
</dbReference>
<accession>A0A1E3VD70</accession>
<dbReference type="InterPro" id="IPR050266">
    <property type="entry name" value="AB_hydrolase_sf"/>
</dbReference>
<feature type="domain" description="AB hydrolase-1" evidence="1">
    <location>
        <begin position="10"/>
        <end position="178"/>
    </location>
</feature>
<dbReference type="Gene3D" id="3.40.50.1820">
    <property type="entry name" value="alpha/beta hydrolase"/>
    <property type="match status" value="1"/>
</dbReference>
<dbReference type="AlphaFoldDB" id="A0A1E3VD70"/>
<dbReference type="EMBL" id="LYBW01000056">
    <property type="protein sequence ID" value="ODR91522.1"/>
    <property type="molecule type" value="Genomic_DNA"/>
</dbReference>
<organism evidence="2 3">
    <name type="scientific">Sinorhizobium alkalisoli</name>
    <dbReference type="NCBI Taxonomy" id="1752398"/>
    <lineage>
        <taxon>Bacteria</taxon>
        <taxon>Pseudomonadati</taxon>
        <taxon>Pseudomonadota</taxon>
        <taxon>Alphaproteobacteria</taxon>
        <taxon>Hyphomicrobiales</taxon>
        <taxon>Rhizobiaceae</taxon>
        <taxon>Sinorhizobium/Ensifer group</taxon>
        <taxon>Sinorhizobium</taxon>
    </lineage>
</organism>
<dbReference type="Pfam" id="PF12697">
    <property type="entry name" value="Abhydrolase_6"/>
    <property type="match status" value="1"/>
</dbReference>
<evidence type="ECO:0000259" key="1">
    <source>
        <dbReference type="Pfam" id="PF12697"/>
    </source>
</evidence>
<evidence type="ECO:0000313" key="3">
    <source>
        <dbReference type="Proteomes" id="UP000094342"/>
    </source>
</evidence>
<proteinExistence type="predicted"/>
<sequence>MAARALSEAHGELIVLAHSMGGRIAMEMGRQAPERIRAMVLSSTNAEGPDVHEAAQREARIAEANADMIAYARGWIPKVISTASMRNADLVARLRQVVENCPLEVHERQNRALLLRPDATAYLGTFEFPVLLITGSEDRLSTAVAHDAIAAMLQDAESVIIEDAGHLLPFEQPRRVFETIKEWLSRKNLRPRECNA</sequence>
<evidence type="ECO:0000313" key="2">
    <source>
        <dbReference type="EMBL" id="ODR91522.1"/>
    </source>
</evidence>
<name>A0A1E3VD70_9HYPH</name>
<reference evidence="3" key="1">
    <citation type="submission" date="2016-05" db="EMBL/GenBank/DDBJ databases">
        <authorList>
            <person name="Li Y."/>
        </authorList>
    </citation>
    <scope>NUCLEOTIDE SEQUENCE [LARGE SCALE GENOMIC DNA]</scope>
    <source>
        <strain evidence="3">YIC4027</strain>
    </source>
</reference>
<gene>
    <name evidence="2" type="ORF">A8M32_11630</name>
</gene>
<protein>
    <recommendedName>
        <fullName evidence="1">AB hydrolase-1 domain-containing protein</fullName>
    </recommendedName>
</protein>
<dbReference type="PANTHER" id="PTHR43798:SF29">
    <property type="entry name" value="AB HYDROLASE-1 DOMAIN-CONTAINING PROTEIN"/>
    <property type="match status" value="1"/>
</dbReference>